<proteinExistence type="predicted"/>
<dbReference type="OrthoDB" id="5497657at2"/>
<dbReference type="PANTHER" id="PTHR46093:SF16">
    <property type="entry name" value="MULTIPLE EGF-LIKE-DOMAINS 8"/>
    <property type="match status" value="1"/>
</dbReference>
<dbReference type="Proteomes" id="UP000055590">
    <property type="component" value="Chromosome"/>
</dbReference>
<dbReference type="STRING" id="1391653.AKJ08_2298"/>
<keyword evidence="1" id="KW-0880">Kelch repeat</keyword>
<evidence type="ECO:0000256" key="1">
    <source>
        <dbReference type="ARBA" id="ARBA00022441"/>
    </source>
</evidence>
<dbReference type="Gene3D" id="2.130.10.80">
    <property type="entry name" value="Galactose oxidase/kelch, beta-propeller"/>
    <property type="match status" value="1"/>
</dbReference>
<name>A0A0K1PER9_9BACT</name>
<dbReference type="Gene3D" id="2.120.10.80">
    <property type="entry name" value="Kelch-type beta propeller"/>
    <property type="match status" value="1"/>
</dbReference>
<dbReference type="PANTHER" id="PTHR46093">
    <property type="entry name" value="ACYL-COA-BINDING DOMAIN-CONTAINING PROTEIN 5"/>
    <property type="match status" value="1"/>
</dbReference>
<accession>A0A0K1PER9</accession>
<protein>
    <submittedName>
        <fullName evidence="4">Kelch domain protein</fullName>
    </submittedName>
</protein>
<reference evidence="4 5" key="1">
    <citation type="submission" date="2015-08" db="EMBL/GenBank/DDBJ databases">
        <authorList>
            <person name="Babu N.S."/>
            <person name="Beckwith C.J."/>
            <person name="Beseler K.G."/>
            <person name="Brison A."/>
            <person name="Carone J.V."/>
            <person name="Caskin T.P."/>
            <person name="Diamond M."/>
            <person name="Durham M.E."/>
            <person name="Foxe J.M."/>
            <person name="Go M."/>
            <person name="Henderson B.A."/>
            <person name="Jones I.B."/>
            <person name="McGettigan J.A."/>
            <person name="Micheletti S.J."/>
            <person name="Nasrallah M.E."/>
            <person name="Ortiz D."/>
            <person name="Piller C.R."/>
            <person name="Privatt S.R."/>
            <person name="Schneider S.L."/>
            <person name="Sharp S."/>
            <person name="Smith T.C."/>
            <person name="Stanton J.D."/>
            <person name="Ullery H.E."/>
            <person name="Wilson R.J."/>
            <person name="Serrano M.G."/>
            <person name="Buck G."/>
            <person name="Lee V."/>
            <person name="Wang Y."/>
            <person name="Carvalho R."/>
            <person name="Voegtly L."/>
            <person name="Shi R."/>
            <person name="Duckworth R."/>
            <person name="Johnson A."/>
            <person name="Loviza R."/>
            <person name="Walstead R."/>
            <person name="Shah Z."/>
            <person name="Kiflezghi M."/>
            <person name="Wade K."/>
            <person name="Ball S.L."/>
            <person name="Bradley K.W."/>
            <person name="Asai D.J."/>
            <person name="Bowman C.A."/>
            <person name="Russell D.A."/>
            <person name="Pope W.H."/>
            <person name="Jacobs-Sera D."/>
            <person name="Hendrix R.W."/>
            <person name="Hatfull G.F."/>
        </authorList>
    </citation>
    <scope>NUCLEOTIDE SEQUENCE [LARGE SCALE GENOMIC DNA]</scope>
    <source>
        <strain evidence="4 5">DSM 27710</strain>
    </source>
</reference>
<organism evidence="4 5">
    <name type="scientific">Vulgatibacter incomptus</name>
    <dbReference type="NCBI Taxonomy" id="1391653"/>
    <lineage>
        <taxon>Bacteria</taxon>
        <taxon>Pseudomonadati</taxon>
        <taxon>Myxococcota</taxon>
        <taxon>Myxococcia</taxon>
        <taxon>Myxococcales</taxon>
        <taxon>Cystobacterineae</taxon>
        <taxon>Vulgatibacteraceae</taxon>
        <taxon>Vulgatibacter</taxon>
    </lineage>
</organism>
<dbReference type="PROSITE" id="PS51257">
    <property type="entry name" value="PROKAR_LIPOPROTEIN"/>
    <property type="match status" value="1"/>
</dbReference>
<dbReference type="EMBL" id="CP012332">
    <property type="protein sequence ID" value="AKU91911.1"/>
    <property type="molecule type" value="Genomic_DNA"/>
</dbReference>
<evidence type="ECO:0000313" key="4">
    <source>
        <dbReference type="EMBL" id="AKU91911.1"/>
    </source>
</evidence>
<feature type="region of interest" description="Disordered" evidence="3">
    <location>
        <begin position="462"/>
        <end position="484"/>
    </location>
</feature>
<keyword evidence="2" id="KW-0677">Repeat</keyword>
<evidence type="ECO:0000256" key="2">
    <source>
        <dbReference type="ARBA" id="ARBA00022737"/>
    </source>
</evidence>
<sequence>MNVSRILRGASSTALLFLAACGGESSFDIELVTRDCQETIEHLAARQGTMTVVVSGDGMSDIKREGVNFSDGALDLPEVPVGSNRVVTVSVFEGKNLSARGRSEPFEVTSSGAPSVRVQLFRANAFTTWGEWENDTTCKPVRLAGPRAGHTATRLKDGRVLIAGGFSSLDKAGTGAGYLSTAEIFDPVTGAISSAGTVVPHAFAQSVLLRDGRVLIVGGTEMKDQVEEVTDTASIFDPATGAWSQVKLQNARKGHTVTLVAENGPLLVVGGVGADGKVVETIEVFDAKANTFSPVKGAAKLARAYHVAANVGLNNAAVEIAGGIDDSGVPETRSQFIVWNRDVDTITVSNQTVALPTGTVRSGVALFDLGNAGRRLGVIGGAKTWTPEAGKPGVGKPSGASNEAQWIGTDPSQNKSGTLGLKAGARVNPCVVGLDAKRALVLGGFSETQAFVPGAEVLAWQDPPKGSNAEPTFGSDKTEKLRDDGRGYTSCTDLGDGRVLVVGGIGKGGAAVSTAEIYLAQPPPASEQPAQ</sequence>
<dbReference type="SUPFAM" id="SSF117281">
    <property type="entry name" value="Kelch motif"/>
    <property type="match status" value="2"/>
</dbReference>
<dbReference type="RefSeq" id="WP_050726153.1">
    <property type="nucleotide sequence ID" value="NZ_CP012332.1"/>
</dbReference>
<dbReference type="InterPro" id="IPR037293">
    <property type="entry name" value="Gal_Oxidase_central_sf"/>
</dbReference>
<gene>
    <name evidence="4" type="ORF">AKJ08_2298</name>
</gene>
<evidence type="ECO:0000256" key="3">
    <source>
        <dbReference type="SAM" id="MobiDB-lite"/>
    </source>
</evidence>
<evidence type="ECO:0000313" key="5">
    <source>
        <dbReference type="Proteomes" id="UP000055590"/>
    </source>
</evidence>
<keyword evidence="5" id="KW-1185">Reference proteome</keyword>
<dbReference type="InterPro" id="IPR015915">
    <property type="entry name" value="Kelch-typ_b-propeller"/>
</dbReference>
<dbReference type="AlphaFoldDB" id="A0A0K1PER9"/>
<dbReference type="KEGG" id="vin:AKJ08_2298"/>